<reference evidence="1 2" key="1">
    <citation type="submission" date="2018-02" db="EMBL/GenBank/DDBJ databases">
        <authorList>
            <person name="Cohen D.B."/>
            <person name="Kent A.D."/>
        </authorList>
    </citation>
    <scope>NUCLEOTIDE SEQUENCE [LARGE SCALE GENOMIC DNA]</scope>
    <source>
        <strain evidence="1 2">CCAP 1448/3</strain>
    </source>
</reference>
<evidence type="ECO:0000313" key="1">
    <source>
        <dbReference type="EMBL" id="PSB02887.1"/>
    </source>
</evidence>
<protein>
    <recommendedName>
        <fullName evidence="3">Nucleotidyltransferase family protein</fullName>
    </recommendedName>
</protein>
<accession>A0A2T1C414</accession>
<dbReference type="Proteomes" id="UP000238762">
    <property type="component" value="Unassembled WGS sequence"/>
</dbReference>
<keyword evidence="2" id="KW-1185">Reference proteome</keyword>
<evidence type="ECO:0000313" key="2">
    <source>
        <dbReference type="Proteomes" id="UP000238762"/>
    </source>
</evidence>
<dbReference type="RefSeq" id="WP_106288697.1">
    <property type="nucleotide sequence ID" value="NZ_CAWNTC010000034.1"/>
</dbReference>
<sequence length="372" mass="43170">MMTNLKVLPKPLATNISSEGELFLCCVQTGLDPTINKRIQALVAGDIDWNHLLQIAEKHRLIQLLYCRLNTTCPQAVPPPVFRDLRGRFYANSRQNLVITNELSRLLDMFQERGIRVIPYKGTILANSVYGKLSLRQVYDIDLLVHQQDFHQSRELLISLGYLLKEKFDREHSFSHPDTKIEVDLHWGLTPFYFPLEIDFEAYWQRVQPVALFERSVFSFSAEDLLVILCIQIAKDCWEREQQIEHLAKVCDIAKLLETNKQLDWEQVIQQAVAIGAVRMLWFGLLLARNLFDATLPEEILVKIQADSTAIDLVEQVCASLFTDADDLSTPQKSLFDIKFRLKQLIFYLKMRERLADKSAHIWHILQTFSRI</sequence>
<evidence type="ECO:0008006" key="3">
    <source>
        <dbReference type="Google" id="ProtNLM"/>
    </source>
</evidence>
<organism evidence="1 2">
    <name type="scientific">Merismopedia glauca CCAP 1448/3</name>
    <dbReference type="NCBI Taxonomy" id="1296344"/>
    <lineage>
        <taxon>Bacteria</taxon>
        <taxon>Bacillati</taxon>
        <taxon>Cyanobacteriota</taxon>
        <taxon>Cyanophyceae</taxon>
        <taxon>Synechococcales</taxon>
        <taxon>Merismopediaceae</taxon>
        <taxon>Merismopedia</taxon>
    </lineage>
</organism>
<comment type="caution">
    <text evidence="1">The sequence shown here is derived from an EMBL/GenBank/DDBJ whole genome shotgun (WGS) entry which is preliminary data.</text>
</comment>
<gene>
    <name evidence="1" type="ORF">C7B64_10995</name>
</gene>
<name>A0A2T1C414_9CYAN</name>
<proteinExistence type="predicted"/>
<reference evidence="1 2" key="2">
    <citation type="submission" date="2018-03" db="EMBL/GenBank/DDBJ databases">
        <title>The ancient ancestry and fast evolution of plastids.</title>
        <authorList>
            <person name="Moore K.R."/>
            <person name="Magnabosco C."/>
            <person name="Momper L."/>
            <person name="Gold D.A."/>
            <person name="Bosak T."/>
            <person name="Fournier G.P."/>
        </authorList>
    </citation>
    <scope>NUCLEOTIDE SEQUENCE [LARGE SCALE GENOMIC DNA]</scope>
    <source>
        <strain evidence="1 2">CCAP 1448/3</strain>
    </source>
</reference>
<dbReference type="Pfam" id="PF14907">
    <property type="entry name" value="NTP_transf_5"/>
    <property type="match status" value="1"/>
</dbReference>
<dbReference type="EMBL" id="PVWJ01000046">
    <property type="protein sequence ID" value="PSB02887.1"/>
    <property type="molecule type" value="Genomic_DNA"/>
</dbReference>
<dbReference type="AlphaFoldDB" id="A0A2T1C414"/>
<dbReference type="OrthoDB" id="5366220at2"/>
<dbReference type="InterPro" id="IPR039498">
    <property type="entry name" value="NTP_transf_5"/>
</dbReference>